<dbReference type="AlphaFoldDB" id="A0A0E9X4T2"/>
<sequence>MFFIYMHVYLYQAPFETLLRNTKKCVKTGLFWAVSLLNSTRHLGLQSCFNVLLVCECCLVTHRGC</sequence>
<reference evidence="1" key="1">
    <citation type="submission" date="2014-11" db="EMBL/GenBank/DDBJ databases">
        <authorList>
            <person name="Amaro Gonzalez C."/>
        </authorList>
    </citation>
    <scope>NUCLEOTIDE SEQUENCE</scope>
</reference>
<protein>
    <submittedName>
        <fullName evidence="1">Uncharacterized protein</fullName>
    </submittedName>
</protein>
<name>A0A0E9X4T2_ANGAN</name>
<accession>A0A0E9X4T2</accession>
<dbReference type="EMBL" id="GBXM01011869">
    <property type="protein sequence ID" value="JAH96708.1"/>
    <property type="molecule type" value="Transcribed_RNA"/>
</dbReference>
<proteinExistence type="predicted"/>
<evidence type="ECO:0000313" key="1">
    <source>
        <dbReference type="EMBL" id="JAH96708.1"/>
    </source>
</evidence>
<reference evidence="1" key="2">
    <citation type="journal article" date="2015" name="Fish Shellfish Immunol.">
        <title>Early steps in the European eel (Anguilla anguilla)-Vibrio vulnificus interaction in the gills: Role of the RtxA13 toxin.</title>
        <authorList>
            <person name="Callol A."/>
            <person name="Pajuelo D."/>
            <person name="Ebbesson L."/>
            <person name="Teles M."/>
            <person name="MacKenzie S."/>
            <person name="Amaro C."/>
        </authorList>
    </citation>
    <scope>NUCLEOTIDE SEQUENCE</scope>
</reference>
<organism evidence="1">
    <name type="scientific">Anguilla anguilla</name>
    <name type="common">European freshwater eel</name>
    <name type="synonym">Muraena anguilla</name>
    <dbReference type="NCBI Taxonomy" id="7936"/>
    <lineage>
        <taxon>Eukaryota</taxon>
        <taxon>Metazoa</taxon>
        <taxon>Chordata</taxon>
        <taxon>Craniata</taxon>
        <taxon>Vertebrata</taxon>
        <taxon>Euteleostomi</taxon>
        <taxon>Actinopterygii</taxon>
        <taxon>Neopterygii</taxon>
        <taxon>Teleostei</taxon>
        <taxon>Anguilliformes</taxon>
        <taxon>Anguillidae</taxon>
        <taxon>Anguilla</taxon>
    </lineage>
</organism>